<protein>
    <submittedName>
        <fullName evidence="2">Uncharacterized protein</fullName>
    </submittedName>
</protein>
<reference evidence="2" key="1">
    <citation type="journal article" date="2019" name="Sci. Rep.">
        <title>Draft genome of Tanacetum cinerariifolium, the natural source of mosquito coil.</title>
        <authorList>
            <person name="Yamashiro T."/>
            <person name="Shiraishi A."/>
            <person name="Satake H."/>
            <person name="Nakayama K."/>
        </authorList>
    </citation>
    <scope>NUCLEOTIDE SEQUENCE</scope>
</reference>
<gene>
    <name evidence="2" type="ORF">Tci_018282</name>
</gene>
<dbReference type="AlphaFoldDB" id="A0A6L2KEM9"/>
<comment type="caution">
    <text evidence="2">The sequence shown here is derived from an EMBL/GenBank/DDBJ whole genome shotgun (WGS) entry which is preliminary data.</text>
</comment>
<feature type="compositionally biased region" description="Basic and acidic residues" evidence="1">
    <location>
        <begin position="282"/>
        <end position="298"/>
    </location>
</feature>
<dbReference type="EMBL" id="BKCJ010002107">
    <property type="protein sequence ID" value="GEU46304.1"/>
    <property type="molecule type" value="Genomic_DNA"/>
</dbReference>
<evidence type="ECO:0000256" key="1">
    <source>
        <dbReference type="SAM" id="MobiDB-lite"/>
    </source>
</evidence>
<organism evidence="2">
    <name type="scientific">Tanacetum cinerariifolium</name>
    <name type="common">Dalmatian daisy</name>
    <name type="synonym">Chrysanthemum cinerariifolium</name>
    <dbReference type="NCBI Taxonomy" id="118510"/>
    <lineage>
        <taxon>Eukaryota</taxon>
        <taxon>Viridiplantae</taxon>
        <taxon>Streptophyta</taxon>
        <taxon>Embryophyta</taxon>
        <taxon>Tracheophyta</taxon>
        <taxon>Spermatophyta</taxon>
        <taxon>Magnoliopsida</taxon>
        <taxon>eudicotyledons</taxon>
        <taxon>Gunneridae</taxon>
        <taxon>Pentapetalae</taxon>
        <taxon>asterids</taxon>
        <taxon>campanulids</taxon>
        <taxon>Asterales</taxon>
        <taxon>Asteraceae</taxon>
        <taxon>Asteroideae</taxon>
        <taxon>Anthemideae</taxon>
        <taxon>Anthemidinae</taxon>
        <taxon>Tanacetum</taxon>
    </lineage>
</organism>
<name>A0A6L2KEM9_TANCI</name>
<evidence type="ECO:0000313" key="2">
    <source>
        <dbReference type="EMBL" id="GEU46304.1"/>
    </source>
</evidence>
<sequence length="306" mass="34094">MADLAFAPQHNMGSHLEKTKGNAEFHQIVDFLTSNSIHHALTVSPTIYASNIEQFQNTANSQTINDEKQIHATVDGKTVVITESSVRRDLLFTNDNGITCLTNAQTLDGTGFPHTKGPNFPDLSVDVEVVHKEGVTVWEKVQVVVSGAKKPWEVLDLKKVKTAQAKEIASLKKRVTKLEQRQSSRILGFYPFRVGTSRRQSLGRRNVSKQERKNLKSQQKFQDIDDLVDEVVKKRGSTTETVKTARLEVSTVEPKTPPTTTTLFDDEDVTIADNLVKMKNQKAKEKGAAFKDADDSARPIRPITTL</sequence>
<feature type="region of interest" description="Disordered" evidence="1">
    <location>
        <begin position="282"/>
        <end position="306"/>
    </location>
</feature>
<proteinExistence type="predicted"/>
<accession>A0A6L2KEM9</accession>